<dbReference type="Proteomes" id="UP000005226">
    <property type="component" value="Chromosome 21"/>
</dbReference>
<dbReference type="GeneTree" id="ENSGT00950000182975"/>
<dbReference type="InterPro" id="IPR038209">
    <property type="entry name" value="CKK_dom_sf"/>
</dbReference>
<dbReference type="GO" id="GO:0005516">
    <property type="term" value="F:calmodulin binding"/>
    <property type="evidence" value="ECO:0007669"/>
    <property type="project" value="InterPro"/>
</dbReference>
<feature type="compositionally biased region" description="Basic and acidic residues" evidence="8">
    <location>
        <begin position="903"/>
        <end position="961"/>
    </location>
</feature>
<feature type="region of interest" description="Disordered" evidence="8">
    <location>
        <begin position="555"/>
        <end position="582"/>
    </location>
</feature>
<dbReference type="InterPro" id="IPR058042">
    <property type="entry name" value="CAMSAP_N"/>
</dbReference>
<evidence type="ECO:0000256" key="7">
    <source>
        <dbReference type="SAM" id="Coils"/>
    </source>
</evidence>
<comment type="domain">
    <text evidence="6">The CKK domain binds microtubules.</text>
</comment>
<dbReference type="Pfam" id="PF08683">
    <property type="entry name" value="CAMSAP_CKK"/>
    <property type="match status" value="1"/>
</dbReference>
<dbReference type="PROSITE" id="PS51508">
    <property type="entry name" value="CKK"/>
    <property type="match status" value="1"/>
</dbReference>
<evidence type="ECO:0000313" key="11">
    <source>
        <dbReference type="Ensembl" id="ENSTRUP00000065954.1"/>
    </source>
</evidence>
<feature type="compositionally biased region" description="Basic and acidic residues" evidence="8">
    <location>
        <begin position="747"/>
        <end position="774"/>
    </location>
</feature>
<dbReference type="GO" id="GO:0051011">
    <property type="term" value="F:microtubule minus-end binding"/>
    <property type="evidence" value="ECO:0007669"/>
    <property type="project" value="TreeGrafter"/>
</dbReference>
<dbReference type="GO" id="GO:0031175">
    <property type="term" value="P:neuron projection development"/>
    <property type="evidence" value="ECO:0007669"/>
    <property type="project" value="InterPro"/>
</dbReference>
<feature type="region of interest" description="Disordered" evidence="8">
    <location>
        <begin position="356"/>
        <end position="500"/>
    </location>
</feature>
<feature type="compositionally biased region" description="Polar residues" evidence="8">
    <location>
        <begin position="444"/>
        <end position="474"/>
    </location>
</feature>
<reference evidence="11" key="2">
    <citation type="submission" date="2025-08" db="UniProtKB">
        <authorList>
            <consortium name="Ensembl"/>
        </authorList>
    </citation>
    <scope>IDENTIFICATION</scope>
</reference>
<dbReference type="InterPro" id="IPR011033">
    <property type="entry name" value="PRC_barrel-like_sf"/>
</dbReference>
<dbReference type="Pfam" id="PF11971">
    <property type="entry name" value="CAMSAP_CH"/>
    <property type="match status" value="1"/>
</dbReference>
<dbReference type="SUPFAM" id="SSF50346">
    <property type="entry name" value="PRC-barrel domain"/>
    <property type="match status" value="1"/>
</dbReference>
<feature type="region of interest" description="Disordered" evidence="8">
    <location>
        <begin position="903"/>
        <end position="1002"/>
    </location>
</feature>
<dbReference type="SUPFAM" id="SSF47576">
    <property type="entry name" value="Calponin-homology domain, CH-domain"/>
    <property type="match status" value="1"/>
</dbReference>
<evidence type="ECO:0000256" key="2">
    <source>
        <dbReference type="ARBA" id="ARBA00022490"/>
    </source>
</evidence>
<dbReference type="Pfam" id="PF17095">
    <property type="entry name" value="CAMSAP_CC1"/>
    <property type="match status" value="1"/>
</dbReference>
<dbReference type="InterPro" id="IPR036872">
    <property type="entry name" value="CH_dom_sf"/>
</dbReference>
<dbReference type="InterPro" id="IPR001715">
    <property type="entry name" value="CH_dom"/>
</dbReference>
<keyword evidence="12" id="KW-1185">Reference proteome</keyword>
<feature type="compositionally biased region" description="Polar residues" evidence="8">
    <location>
        <begin position="413"/>
        <end position="434"/>
    </location>
</feature>
<proteinExistence type="inferred from homology"/>
<keyword evidence="2" id="KW-0963">Cytoplasm</keyword>
<feature type="domain" description="CKK" evidence="10">
    <location>
        <begin position="1048"/>
        <end position="1182"/>
    </location>
</feature>
<feature type="coiled-coil region" evidence="7">
    <location>
        <begin position="506"/>
        <end position="536"/>
    </location>
</feature>
<comment type="subcellular location">
    <subcellularLocation>
        <location evidence="1">Cytoplasm</location>
        <location evidence="1">Cytoskeleton</location>
    </subcellularLocation>
</comment>
<feature type="compositionally biased region" description="Basic and acidic residues" evidence="8">
    <location>
        <begin position="390"/>
        <end position="407"/>
    </location>
</feature>
<dbReference type="PROSITE" id="PS50021">
    <property type="entry name" value="CH"/>
    <property type="match status" value="1"/>
</dbReference>
<feature type="domain" description="Calponin-homology (CH)" evidence="9">
    <location>
        <begin position="196"/>
        <end position="311"/>
    </location>
</feature>
<accession>A0A674MXK3</accession>
<evidence type="ECO:0000256" key="3">
    <source>
        <dbReference type="ARBA" id="ARBA00022701"/>
    </source>
</evidence>
<dbReference type="FunFam" id="1.10.418.10:FF:000070">
    <property type="entry name" value="Calmodulin regulated spectrin-associated protein 1b"/>
    <property type="match status" value="1"/>
</dbReference>
<dbReference type="Pfam" id="PF25532">
    <property type="entry name" value="CH_CAMSAP2_N"/>
    <property type="match status" value="1"/>
</dbReference>
<dbReference type="GO" id="GO:0031122">
    <property type="term" value="P:cytoplasmic microtubule organization"/>
    <property type="evidence" value="ECO:0007669"/>
    <property type="project" value="TreeGrafter"/>
</dbReference>
<evidence type="ECO:0000256" key="8">
    <source>
        <dbReference type="SAM" id="MobiDB-lite"/>
    </source>
</evidence>
<protein>
    <submittedName>
        <fullName evidence="11">Calmodulin regulated spectrin-associated protein 1b</fullName>
    </submittedName>
</protein>
<dbReference type="PANTHER" id="PTHR21595:SF3">
    <property type="entry name" value="CALMODULIN-REGULATED SPECTRIN-ASSOCIATED PROTEIN 1"/>
    <property type="match status" value="1"/>
</dbReference>
<dbReference type="GO" id="GO:0036449">
    <property type="term" value="C:microtubule minus-end"/>
    <property type="evidence" value="ECO:0007669"/>
    <property type="project" value="TreeGrafter"/>
</dbReference>
<dbReference type="AlphaFoldDB" id="A0A674MXK3"/>
<keyword evidence="3 6" id="KW-0493">Microtubule</keyword>
<evidence type="ECO:0000256" key="4">
    <source>
        <dbReference type="ARBA" id="ARBA00023054"/>
    </source>
</evidence>
<evidence type="ECO:0000313" key="12">
    <source>
        <dbReference type="Proteomes" id="UP000005226"/>
    </source>
</evidence>
<dbReference type="Gene3D" id="1.10.418.10">
    <property type="entry name" value="Calponin-like domain"/>
    <property type="match status" value="1"/>
</dbReference>
<dbReference type="InterPro" id="IPR014797">
    <property type="entry name" value="CKK_CAMSAP"/>
</dbReference>
<dbReference type="InterPro" id="IPR022613">
    <property type="entry name" value="CH_CAMSAP_2"/>
</dbReference>
<feature type="compositionally biased region" description="Acidic residues" evidence="8">
    <location>
        <begin position="356"/>
        <end position="368"/>
    </location>
</feature>
<keyword evidence="5" id="KW-0206">Cytoskeleton</keyword>
<feature type="compositionally biased region" description="Polar residues" evidence="8">
    <location>
        <begin position="810"/>
        <end position="823"/>
    </location>
</feature>
<feature type="compositionally biased region" description="Acidic residues" evidence="8">
    <location>
        <begin position="850"/>
        <end position="860"/>
    </location>
</feature>
<feature type="compositionally biased region" description="Basic and acidic residues" evidence="8">
    <location>
        <begin position="715"/>
        <end position="726"/>
    </location>
</feature>
<reference evidence="11" key="3">
    <citation type="submission" date="2025-09" db="UniProtKB">
        <authorList>
            <consortium name="Ensembl"/>
        </authorList>
    </citation>
    <scope>IDENTIFICATION</scope>
</reference>
<dbReference type="SMART" id="SM01051">
    <property type="entry name" value="CAMSAP_CKK"/>
    <property type="match status" value="1"/>
</dbReference>
<dbReference type="InterPro" id="IPR031372">
    <property type="entry name" value="CAMSAP_CC1"/>
</dbReference>
<feature type="compositionally biased region" description="Basic and acidic residues" evidence="8">
    <location>
        <begin position="982"/>
        <end position="997"/>
    </location>
</feature>
<dbReference type="GO" id="GO:0030507">
    <property type="term" value="F:spectrin binding"/>
    <property type="evidence" value="ECO:0007669"/>
    <property type="project" value="InterPro"/>
</dbReference>
<reference evidence="11 12" key="1">
    <citation type="journal article" date="2011" name="Genome Biol. Evol.">
        <title>Integration of the genetic map and genome assembly of fugu facilitates insights into distinct features of genome evolution in teleosts and mammals.</title>
        <authorList>
            <person name="Kai W."/>
            <person name="Kikuchi K."/>
            <person name="Tohari S."/>
            <person name="Chew A.K."/>
            <person name="Tay A."/>
            <person name="Fujiwara A."/>
            <person name="Hosoya S."/>
            <person name="Suetake H."/>
            <person name="Naruse K."/>
            <person name="Brenner S."/>
            <person name="Suzuki Y."/>
            <person name="Venkatesh B."/>
        </authorList>
    </citation>
    <scope>NUCLEOTIDE SEQUENCE [LARGE SCALE GENOMIC DNA]</scope>
</reference>
<name>A0A674MXK3_TAKRU</name>
<feature type="region of interest" description="Disordered" evidence="8">
    <location>
        <begin position="659"/>
        <end position="778"/>
    </location>
</feature>
<evidence type="ECO:0000256" key="6">
    <source>
        <dbReference type="PROSITE-ProRule" id="PRU00841"/>
    </source>
</evidence>
<keyword evidence="4 7" id="KW-0175">Coiled coil</keyword>
<feature type="compositionally biased region" description="Basic residues" evidence="8">
    <location>
        <begin position="966"/>
        <end position="981"/>
    </location>
</feature>
<dbReference type="GO" id="GO:0007026">
    <property type="term" value="P:negative regulation of microtubule depolymerization"/>
    <property type="evidence" value="ECO:0007669"/>
    <property type="project" value="TreeGrafter"/>
</dbReference>
<evidence type="ECO:0000259" key="10">
    <source>
        <dbReference type="PROSITE" id="PS51508"/>
    </source>
</evidence>
<sequence length="1185" mass="133812">MGAGDSRTQRKHDLRDDLEELEAVFQPDLRDPFYTDQYDQEHIKPPVIHLLLSSELYCRVCSLILKTEQAASLQSHMSVIHSLSRKGIYVVESDDTPVADEDLSCMPIKMSAHMSMIDALMMAYTVEMISIEKVVASVKRFSTFRASKELPFDLEDAMVFWINKVNMKMREITEREHKVKHHPLESPSHQKSPSKWYWKLVPVRYRRDHASGRQLPFFRVLEDLMRDICDGAALLTLVHCYCPDLMKLEDICLKEVPSIADSLYNIQLLREFANEYLNKSFYLTIEDMLYSPLVLKHNIMVFIAELFWWFETVKPEFVQPRDLQEFKDCKSVPISNATKRSFLANPDNQNIMDTELEDQDEEEEDLDEAVTTKDPNWTRKAFEDDEEEESAKLQEDMNVKEHEDKDLNGGSGRSSPCLSTHSQASSMASGSVRMTSFAERKAQQQRFGSNHDLYSSATSSQRTTPDGSESSGPLNSWRLKRDQSPSSPMGGWSRTGDGGGSANVLASELVQLHMQLEEKRRAIEHQKKKRDLLMARQRQKLGKAAFLNIVKKDGGRSDAFPNPLKADIPKDELGGEKAPPSKELMCAGTQKGDRELEGTFLPGALEADEKENNGNFCPDEELDPYECSRSIEQLNEAINSIQQQMMQVSLKQELLIKQNVQSPPGASPTPPLAAEKNGDSKAGASFHFVDHVSGSSTVPTRKPPKLSSSRGSRSKPSELKLGKEQSRVASKALHPAHSGSKTLPQTRHLEGGRSPKRESPRTPVKEETAERPGDVHTTFRLNDEANIRLPTRVDLTAVAAQEVSFEECLSSTMKESELNSSDGSGRENIPSEVPRSKAPLIEVDLSELKSEEDEAVEDANSEGGEGEQKSVLGFFFKDDRKAEGDLAKKKAAFLLKQQKKAEEARLRRQQLEAESELKRDEARRKAEEDRLRKEEEKMRRELIKQEYQQRKQQEMFEEQKLSPKLFKPKTPKPKQRPRPKSVLREESSIDVSKDSSTRKTNRSLISAAASSCDSVESFTGSVNSRATERDWDNGSTASSTTAKAEYTGLKLFKEPSAKSNKPIIHNAISHCCLAGKVNEPQKKQILEELEKCESNHLMILFRDSGCQFRALYSYFPDTEEILKLTGTGPKSISKKMIDKLYKYNSDRKQFTVIPAKTVSVSVDAITIHNHLWQAKKTSVPKKNGK</sequence>
<evidence type="ECO:0000256" key="1">
    <source>
        <dbReference type="ARBA" id="ARBA00004245"/>
    </source>
</evidence>
<feature type="region of interest" description="Disordered" evidence="8">
    <location>
        <begin position="810"/>
        <end position="871"/>
    </location>
</feature>
<dbReference type="Gene3D" id="3.10.20.360">
    <property type="entry name" value="CKK domain"/>
    <property type="match status" value="1"/>
</dbReference>
<comment type="similarity">
    <text evidence="6">Belongs to the CAMSAP1 family.</text>
</comment>
<evidence type="ECO:0000259" key="9">
    <source>
        <dbReference type="PROSITE" id="PS50021"/>
    </source>
</evidence>
<dbReference type="PANTHER" id="PTHR21595">
    <property type="entry name" value="PATRONIN"/>
    <property type="match status" value="1"/>
</dbReference>
<organism evidence="11 12">
    <name type="scientific">Takifugu rubripes</name>
    <name type="common">Japanese pufferfish</name>
    <name type="synonym">Fugu rubripes</name>
    <dbReference type="NCBI Taxonomy" id="31033"/>
    <lineage>
        <taxon>Eukaryota</taxon>
        <taxon>Metazoa</taxon>
        <taxon>Chordata</taxon>
        <taxon>Craniata</taxon>
        <taxon>Vertebrata</taxon>
        <taxon>Euteleostomi</taxon>
        <taxon>Actinopterygii</taxon>
        <taxon>Neopterygii</taxon>
        <taxon>Teleostei</taxon>
        <taxon>Neoteleostei</taxon>
        <taxon>Acanthomorphata</taxon>
        <taxon>Eupercaria</taxon>
        <taxon>Tetraodontiformes</taxon>
        <taxon>Tetradontoidea</taxon>
        <taxon>Tetraodontidae</taxon>
        <taxon>Takifugu</taxon>
    </lineage>
</organism>
<gene>
    <name evidence="11" type="primary">camsap1b</name>
</gene>
<dbReference type="Ensembl" id="ENSTRUT00000084417.1">
    <property type="protein sequence ID" value="ENSTRUP00000065954.1"/>
    <property type="gene ID" value="ENSTRUG00000016586.3"/>
</dbReference>
<dbReference type="InterPro" id="IPR032940">
    <property type="entry name" value="CAMSAP"/>
</dbReference>
<evidence type="ECO:0000256" key="5">
    <source>
        <dbReference type="ARBA" id="ARBA00023212"/>
    </source>
</evidence>
<dbReference type="FunFam" id="3.10.20.360:FF:000001">
    <property type="entry name" value="Calmodulin-regulated spectrin-associated protein 3 isoform 2"/>
    <property type="match status" value="1"/>
</dbReference>